<dbReference type="OrthoDB" id="9809404at2"/>
<dbReference type="InterPro" id="IPR004114">
    <property type="entry name" value="THUMP_dom"/>
</dbReference>
<dbReference type="Gene3D" id="3.40.50.150">
    <property type="entry name" value="Vaccinia Virus protein VP39"/>
    <property type="match status" value="1"/>
</dbReference>
<organism evidence="5 6">
    <name type="scientific">Lutispora thermophila DSM 19022</name>
    <dbReference type="NCBI Taxonomy" id="1122184"/>
    <lineage>
        <taxon>Bacteria</taxon>
        <taxon>Bacillati</taxon>
        <taxon>Bacillota</taxon>
        <taxon>Clostridia</taxon>
        <taxon>Lutisporales</taxon>
        <taxon>Lutisporaceae</taxon>
        <taxon>Lutispora</taxon>
    </lineage>
</organism>
<proteinExistence type="predicted"/>
<dbReference type="CDD" id="cd11715">
    <property type="entry name" value="THUMP_AdoMetMT"/>
    <property type="match status" value="1"/>
</dbReference>
<sequence length="383" mass="43987">MSYIELCAPCGFALEAVLSREIKELGFDVTRVEDGRVYFLSDEYGIAKANLWLRTADRILVKIGEFYATSFEELFENTKRLPWHEWIPKEGSFPAAKASSVRSKLFSTSDIQSIVKKAVVESLKKKYKINWFSETGPSYPIHILIFKDKVTIYLDTSGVALHKRGYREIGSTAPIRETLAAALVSLTPWKEGRLLVDPFCGSGTILIEAALKGLNIAPGLSRDFVSEKWFRTPEKLWNRARQEAQDSIKPHNDIHIQGYDIDEKVIKIARSNAKKAGVEEYIHFQQRDVRDFSSKEKYGFIVTNPPYGERLEDIKTVEQLYRDMGKVFSTLDTWSFYILTAHDGFERYFGRKADKKRKLYNGMLKTDLYQYFGPKPPKTITVE</sequence>
<dbReference type="PROSITE" id="PS00092">
    <property type="entry name" value="N6_MTASE"/>
    <property type="match status" value="1"/>
</dbReference>
<dbReference type="AlphaFoldDB" id="A0A1M6FVR8"/>
<dbReference type="InterPro" id="IPR054170">
    <property type="entry name" value="RlmL_1st"/>
</dbReference>
<reference evidence="5 6" key="1">
    <citation type="submission" date="2016-11" db="EMBL/GenBank/DDBJ databases">
        <authorList>
            <person name="Jaros S."/>
            <person name="Januszkiewicz K."/>
            <person name="Wedrychowicz H."/>
        </authorList>
    </citation>
    <scope>NUCLEOTIDE SEQUENCE [LARGE SCALE GENOMIC DNA]</scope>
    <source>
        <strain evidence="5 6">DSM 19022</strain>
    </source>
</reference>
<dbReference type="PANTHER" id="PTHR47313:SF1">
    <property type="entry name" value="RIBOSOMAL RNA LARGE SUBUNIT METHYLTRANSFERASE K_L"/>
    <property type="match status" value="1"/>
</dbReference>
<dbReference type="CDD" id="cd02440">
    <property type="entry name" value="AdoMet_MTases"/>
    <property type="match status" value="1"/>
</dbReference>
<evidence type="ECO:0000256" key="2">
    <source>
        <dbReference type="ARBA" id="ARBA00022679"/>
    </source>
</evidence>
<dbReference type="PROSITE" id="PS01261">
    <property type="entry name" value="UPF0020"/>
    <property type="match status" value="1"/>
</dbReference>
<dbReference type="Proteomes" id="UP000184442">
    <property type="component" value="Unassembled WGS sequence"/>
</dbReference>
<evidence type="ECO:0000256" key="3">
    <source>
        <dbReference type="PROSITE-ProRule" id="PRU00529"/>
    </source>
</evidence>
<dbReference type="InterPro" id="IPR053943">
    <property type="entry name" value="RlmKL-like_Mtase_CS"/>
</dbReference>
<dbReference type="EMBL" id="FQZS01000013">
    <property type="protein sequence ID" value="SHJ01826.1"/>
    <property type="molecule type" value="Genomic_DNA"/>
</dbReference>
<dbReference type="Pfam" id="PF02926">
    <property type="entry name" value="THUMP"/>
    <property type="match status" value="1"/>
</dbReference>
<dbReference type="GO" id="GO:0008990">
    <property type="term" value="F:rRNA (guanine-N2-)-methyltransferase activity"/>
    <property type="evidence" value="ECO:0007669"/>
    <property type="project" value="TreeGrafter"/>
</dbReference>
<dbReference type="Pfam" id="PF01170">
    <property type="entry name" value="UPF0020"/>
    <property type="match status" value="1"/>
</dbReference>
<protein>
    <submittedName>
        <fullName evidence="5">Putative N6-adenine-specific DNA methylase</fullName>
    </submittedName>
</protein>
<feature type="domain" description="THUMP" evidence="4">
    <location>
        <begin position="45"/>
        <end position="156"/>
    </location>
</feature>
<keyword evidence="3" id="KW-0694">RNA-binding</keyword>
<dbReference type="PANTHER" id="PTHR47313">
    <property type="entry name" value="RIBOSOMAL RNA LARGE SUBUNIT METHYLTRANSFERASE K/L"/>
    <property type="match status" value="1"/>
</dbReference>
<dbReference type="SUPFAM" id="SSF53335">
    <property type="entry name" value="S-adenosyl-L-methionine-dependent methyltransferases"/>
    <property type="match status" value="1"/>
</dbReference>
<dbReference type="GO" id="GO:0003723">
    <property type="term" value="F:RNA binding"/>
    <property type="evidence" value="ECO:0007669"/>
    <property type="project" value="UniProtKB-UniRule"/>
</dbReference>
<name>A0A1M6FVR8_9FIRM</name>
<evidence type="ECO:0000259" key="4">
    <source>
        <dbReference type="PROSITE" id="PS51165"/>
    </source>
</evidence>
<dbReference type="InterPro" id="IPR029063">
    <property type="entry name" value="SAM-dependent_MTases_sf"/>
</dbReference>
<dbReference type="InterPro" id="IPR002052">
    <property type="entry name" value="DNA_methylase_N6_adenine_CS"/>
</dbReference>
<dbReference type="SMART" id="SM00981">
    <property type="entry name" value="THUMP"/>
    <property type="match status" value="1"/>
</dbReference>
<dbReference type="STRING" id="1122184.SAMN02745176_02127"/>
<dbReference type="Pfam" id="PF22020">
    <property type="entry name" value="RlmL_1st"/>
    <property type="match status" value="1"/>
</dbReference>
<evidence type="ECO:0000256" key="1">
    <source>
        <dbReference type="ARBA" id="ARBA00022603"/>
    </source>
</evidence>
<dbReference type="PROSITE" id="PS51165">
    <property type="entry name" value="THUMP"/>
    <property type="match status" value="1"/>
</dbReference>
<dbReference type="Gene3D" id="3.30.2130.30">
    <property type="match status" value="1"/>
</dbReference>
<keyword evidence="1 5" id="KW-0489">Methyltransferase</keyword>
<keyword evidence="6" id="KW-1185">Reference proteome</keyword>
<gene>
    <name evidence="5" type="ORF">SAMN02745176_02127</name>
</gene>
<dbReference type="GO" id="GO:0070043">
    <property type="term" value="F:rRNA (guanine-N7-)-methyltransferase activity"/>
    <property type="evidence" value="ECO:0007669"/>
    <property type="project" value="TreeGrafter"/>
</dbReference>
<dbReference type="PRINTS" id="PR00507">
    <property type="entry name" value="N12N6MTFRASE"/>
</dbReference>
<dbReference type="RefSeq" id="WP_073026176.1">
    <property type="nucleotide sequence ID" value="NZ_FQZS01000013.1"/>
</dbReference>
<dbReference type="InterPro" id="IPR000241">
    <property type="entry name" value="RlmKL-like_Mtase"/>
</dbReference>
<evidence type="ECO:0000313" key="5">
    <source>
        <dbReference type="EMBL" id="SHJ01826.1"/>
    </source>
</evidence>
<accession>A0A1M6FVR8</accession>
<evidence type="ECO:0000313" key="6">
    <source>
        <dbReference type="Proteomes" id="UP000184442"/>
    </source>
</evidence>
<keyword evidence="2" id="KW-0808">Transferase</keyword>